<evidence type="ECO:0000313" key="3">
    <source>
        <dbReference type="Proteomes" id="UP001431010"/>
    </source>
</evidence>
<feature type="transmembrane region" description="Helical" evidence="1">
    <location>
        <begin position="52"/>
        <end position="73"/>
    </location>
</feature>
<keyword evidence="1" id="KW-1133">Transmembrane helix</keyword>
<dbReference type="EMBL" id="CP088156">
    <property type="protein sequence ID" value="UFZ04919.1"/>
    <property type="molecule type" value="Genomic_DNA"/>
</dbReference>
<name>A0ABY3RE41_9BRAD</name>
<feature type="transmembrane region" description="Helical" evidence="1">
    <location>
        <begin position="17"/>
        <end position="40"/>
    </location>
</feature>
<dbReference type="InterPro" id="IPR046342">
    <property type="entry name" value="CBS_dom_sf"/>
</dbReference>
<keyword evidence="3" id="KW-1185">Reference proteome</keyword>
<organism evidence="2 3">
    <name type="scientific">Bradyrhizobium ontarionense</name>
    <dbReference type="NCBI Taxonomy" id="2898149"/>
    <lineage>
        <taxon>Bacteria</taxon>
        <taxon>Pseudomonadati</taxon>
        <taxon>Pseudomonadota</taxon>
        <taxon>Alphaproteobacteria</taxon>
        <taxon>Hyphomicrobiales</taxon>
        <taxon>Nitrobacteraceae</taxon>
        <taxon>Bradyrhizobium</taxon>
    </lineage>
</organism>
<protein>
    <recommendedName>
        <fullName evidence="4">CBS domain-containing protein</fullName>
    </recommendedName>
</protein>
<keyword evidence="1" id="KW-0472">Membrane</keyword>
<evidence type="ECO:0000256" key="1">
    <source>
        <dbReference type="SAM" id="Phobius"/>
    </source>
</evidence>
<keyword evidence="1" id="KW-0812">Transmembrane</keyword>
<evidence type="ECO:0000313" key="2">
    <source>
        <dbReference type="EMBL" id="UFZ04919.1"/>
    </source>
</evidence>
<gene>
    <name evidence="2" type="ORF">LQG66_00930</name>
</gene>
<proteinExistence type="predicted"/>
<reference evidence="2" key="1">
    <citation type="journal article" date="2024" name="Antonie Van Leeuwenhoek">
        <title>Bradyrhizobium ontarionense sp. nov., a novel bacterial symbiont isolated from Aeschynomene indica (Indian jointvetch), harbours photosynthesis, nitrogen fixation and nitrous oxide (N2O) reductase genes.</title>
        <authorList>
            <person name="Bromfield E.S.P."/>
            <person name="Cloutier S."/>
        </authorList>
    </citation>
    <scope>NUCLEOTIDE SEQUENCE</scope>
    <source>
        <strain evidence="2">A19</strain>
    </source>
</reference>
<dbReference type="RefSeq" id="WP_231322365.1">
    <property type="nucleotide sequence ID" value="NZ_CP088156.1"/>
</dbReference>
<dbReference type="SUPFAM" id="SSF54631">
    <property type="entry name" value="CBS-domain pair"/>
    <property type="match status" value="1"/>
</dbReference>
<dbReference type="Proteomes" id="UP001431010">
    <property type="component" value="Chromosome"/>
</dbReference>
<accession>A0ABY3RE41</accession>
<evidence type="ECO:0008006" key="4">
    <source>
        <dbReference type="Google" id="ProtNLM"/>
    </source>
</evidence>
<sequence length="262" mass="27330">MAAGDDDATYRARLGSYLVIGSSIGVLFLSIAIIVAAGVGGGAKDVKDTAQIILTAVLPLLGTWVGTVLAFYYSKDNFEAASKGTLDLVRSISQRLSTTRVADQMMRAGTIIKIQVPAGKQVVDLFAKDVEALFGTVGANGQKISRLPIVASDGACVGFLHRGLWLEMLVSGAKLTPPFNDATDTLAKLLPLSCQSRLGSTFADFVTNSVAYVAEAASLADAKAAMEAKPQCQDVVVTATGKSDAPMLGWISNVDISRLSVA</sequence>
<dbReference type="Gene3D" id="3.10.580.10">
    <property type="entry name" value="CBS-domain"/>
    <property type="match status" value="1"/>
</dbReference>